<dbReference type="GO" id="GO:0005576">
    <property type="term" value="C:extracellular region"/>
    <property type="evidence" value="ECO:0007669"/>
    <property type="project" value="UniProtKB-SubCell"/>
</dbReference>
<dbReference type="KEGG" id="mee:DA075_15045"/>
<dbReference type="PANTHER" id="PTHR42792">
    <property type="entry name" value="FLAGELLIN"/>
    <property type="match status" value="1"/>
</dbReference>
<dbReference type="AlphaFoldDB" id="A0A2R4WKN0"/>
<reference evidence="6 7" key="1">
    <citation type="submission" date="2018-04" db="EMBL/GenBank/DDBJ databases">
        <title>Methylobacterium sp. PR1016A genome.</title>
        <authorList>
            <person name="Park W."/>
        </authorList>
    </citation>
    <scope>NUCLEOTIDE SEQUENCE [LARGE SCALE GENOMIC DNA]</scope>
    <source>
        <strain evidence="6 7">PR1016A</strain>
    </source>
</reference>
<gene>
    <name evidence="6" type="ORF">DA075_15045</name>
</gene>
<dbReference type="InterPro" id="IPR046358">
    <property type="entry name" value="Flagellin_C"/>
</dbReference>
<feature type="domain" description="Flagellin N-terminal" evidence="4">
    <location>
        <begin position="6"/>
        <end position="135"/>
    </location>
</feature>
<dbReference type="PANTHER" id="PTHR42792:SF2">
    <property type="entry name" value="FLAGELLIN"/>
    <property type="match status" value="1"/>
</dbReference>
<proteinExistence type="inferred from homology"/>
<keyword evidence="2 3" id="KW-0975">Bacterial flagellum</keyword>
<name>A0A2R4WKN0_9HYPH</name>
<dbReference type="EMBL" id="CP028843">
    <property type="protein sequence ID" value="AWB22076.1"/>
    <property type="molecule type" value="Genomic_DNA"/>
</dbReference>
<dbReference type="RefSeq" id="WP_099953917.1">
    <property type="nucleotide sequence ID" value="NZ_CP028843.1"/>
</dbReference>
<comment type="similarity">
    <text evidence="1 3">Belongs to the bacterial flagellin family.</text>
</comment>
<evidence type="ECO:0000256" key="2">
    <source>
        <dbReference type="ARBA" id="ARBA00023143"/>
    </source>
</evidence>
<keyword evidence="7" id="KW-1185">Reference proteome</keyword>
<organism evidence="6 7">
    <name type="scientific">Methylobacterium currus</name>
    <dbReference type="NCBI Taxonomy" id="2051553"/>
    <lineage>
        <taxon>Bacteria</taxon>
        <taxon>Pseudomonadati</taxon>
        <taxon>Pseudomonadota</taxon>
        <taxon>Alphaproteobacteria</taxon>
        <taxon>Hyphomicrobiales</taxon>
        <taxon>Methylobacteriaceae</taxon>
        <taxon>Methylobacterium</taxon>
    </lineage>
</organism>
<dbReference type="SUPFAM" id="SSF64518">
    <property type="entry name" value="Phase 1 flagellin"/>
    <property type="match status" value="1"/>
</dbReference>
<keyword evidence="6" id="KW-0966">Cell projection</keyword>
<keyword evidence="6" id="KW-0282">Flagellum</keyword>
<evidence type="ECO:0000259" key="5">
    <source>
        <dbReference type="Pfam" id="PF00700"/>
    </source>
</evidence>
<feature type="domain" description="Flagellin C-terminal" evidence="5">
    <location>
        <begin position="516"/>
        <end position="601"/>
    </location>
</feature>
<keyword evidence="3" id="KW-0964">Secreted</keyword>
<dbReference type="OrthoDB" id="8328560at2"/>
<dbReference type="Proteomes" id="UP000244755">
    <property type="component" value="Chromosome 1"/>
</dbReference>
<comment type="subcellular location">
    <subcellularLocation>
        <location evidence="3">Secreted</location>
    </subcellularLocation>
    <subcellularLocation>
        <location evidence="3">Bacterial flagellum</location>
    </subcellularLocation>
</comment>
<protein>
    <recommendedName>
        <fullName evidence="3">Flagellin</fullName>
    </recommendedName>
</protein>
<dbReference type="GO" id="GO:0009288">
    <property type="term" value="C:bacterial-type flagellum"/>
    <property type="evidence" value="ECO:0007669"/>
    <property type="project" value="UniProtKB-SubCell"/>
</dbReference>
<evidence type="ECO:0000256" key="1">
    <source>
        <dbReference type="ARBA" id="ARBA00005709"/>
    </source>
</evidence>
<accession>A0A2R4WKN0</accession>
<keyword evidence="6" id="KW-0969">Cilium</keyword>
<comment type="function">
    <text evidence="3">Flagellin is the subunit protein which polymerizes to form the filaments of bacterial flagella.</text>
</comment>
<dbReference type="GO" id="GO:0005198">
    <property type="term" value="F:structural molecule activity"/>
    <property type="evidence" value="ECO:0007669"/>
    <property type="project" value="UniProtKB-UniRule"/>
</dbReference>
<dbReference type="Pfam" id="PF00700">
    <property type="entry name" value="Flagellin_C"/>
    <property type="match status" value="1"/>
</dbReference>
<sequence length="602" mass="60907">MTSLLTNNAAMIALTTIKSINNRLDVTSNRVSTGQRVSAASDNAAYWSIATTVRTDNTSLSAIKDSLGLGSSAVDTAYNGLNAIIADLRNIRAKLQSALTPGVDRAKVQAEISAIQSKMKATADSSNAGGLNWLSVDLTSTGRPDGATQKVVAGFSRDANGNITFSTVNIDVDAIKLYAATAGAAVAEPATAALVVGSTALAGTSAFSGGTADFATATAGMTKQVSLVIDLGGGASATIQLDKDTLKSSVKDLAAVTIGELLAAINNQIAASGPAKLGGKVIAGLDSAGRLTLTTVATGAAVSLKVGMADPTDAAKFTAADIGFGASSGAVLTASGTVLTASRDYAPVNVFIPERITLVEYSNGVYLRNHIISLDIKQYTRAGTAVSSYPRRLSADDAITMINRQLGSQGGGITAGLVNGRIVFNGAAAGPNISLGIDHNMSSGANSFGFDLEQTAAGTDVATATGTAATTTAAKGILDTNTGTYASSGGGSYSVANFDISTLVGSSGDADVSAILTMVDKAITKVTDAGTKLGASKTQIDGQKSFVDTLMKVNNRTIGTLVDADIEEESMKLKALQTQQQLAVQSLSIANAASQTVLSLFR</sequence>
<evidence type="ECO:0000259" key="4">
    <source>
        <dbReference type="Pfam" id="PF00669"/>
    </source>
</evidence>
<dbReference type="InterPro" id="IPR001029">
    <property type="entry name" value="Flagellin_N"/>
</dbReference>
<evidence type="ECO:0000313" key="7">
    <source>
        <dbReference type="Proteomes" id="UP000244755"/>
    </source>
</evidence>
<evidence type="ECO:0000313" key="6">
    <source>
        <dbReference type="EMBL" id="AWB22076.1"/>
    </source>
</evidence>
<evidence type="ECO:0000256" key="3">
    <source>
        <dbReference type="RuleBase" id="RU362073"/>
    </source>
</evidence>
<dbReference type="Pfam" id="PF00669">
    <property type="entry name" value="Flagellin_N"/>
    <property type="match status" value="1"/>
</dbReference>
<dbReference type="Gene3D" id="1.20.1330.10">
    <property type="entry name" value="f41 fragment of flagellin, N-terminal domain"/>
    <property type="match status" value="2"/>
</dbReference>
<dbReference type="InterPro" id="IPR001492">
    <property type="entry name" value="Flagellin"/>
</dbReference>